<feature type="transmembrane region" description="Helical" evidence="1">
    <location>
        <begin position="148"/>
        <end position="171"/>
    </location>
</feature>
<keyword evidence="1" id="KW-1133">Transmembrane helix</keyword>
<gene>
    <name evidence="2" type="ORF">JCM31447_12530</name>
</gene>
<name>A0A4P2VLW4_FLUSA</name>
<feature type="transmembrane region" description="Helical" evidence="1">
    <location>
        <begin position="224"/>
        <end position="241"/>
    </location>
</feature>
<dbReference type="AlphaFoldDB" id="A0A4P2VLW4"/>
<feature type="transmembrane region" description="Helical" evidence="1">
    <location>
        <begin position="278"/>
        <end position="300"/>
    </location>
</feature>
<keyword evidence="3" id="KW-1185">Reference proteome</keyword>
<dbReference type="Proteomes" id="UP000291236">
    <property type="component" value="Chromosome"/>
</dbReference>
<feature type="transmembrane region" description="Helical" evidence="1">
    <location>
        <begin position="85"/>
        <end position="110"/>
    </location>
</feature>
<dbReference type="RefSeq" id="WP_130607603.1">
    <property type="nucleotide sequence ID" value="NZ_AP019368.1"/>
</dbReference>
<dbReference type="KEGG" id="sbf:JCM31447_12530"/>
<sequence length="366" mass="39650">MSLQLLLLIVFGSALICYAIERRVAWIAHVSSVCLLILFAMLLSQIGIVPSQSELYETLQGPIVLIAIVMMTLDFKFQDILKVPFKIVIVFLFGIFGSLLGGLIAGAVSANSLGINAYKIAAQLTASYIGGLENAAAMQKLLDIPNNYFIAVFALDSVVTSLWLIICIWYGSDKGEDIKIAENDGSAYDGVKVSIVSLLVCLFVSLGLVMLADFLAKNIGFMHKILWLSILALCAGQLPFFKNHFKPAYVLGAILFAGFFFSVGAVSDLKAILHLPKMLIFIPIIIIFTHALFIIVSARIFKLNKIALSITSQALIGGPGTAVAVAQVRKWKSGVAIAIILGVLGYSIANFFGAFVFNFLQYLLPQ</sequence>
<dbReference type="EMBL" id="AP019368">
    <property type="protein sequence ID" value="BBH52810.1"/>
    <property type="molecule type" value="Genomic_DNA"/>
</dbReference>
<feature type="transmembrane region" description="Helical" evidence="1">
    <location>
        <begin position="24"/>
        <end position="43"/>
    </location>
</feature>
<dbReference type="Pfam" id="PF05684">
    <property type="entry name" value="DUF819"/>
    <property type="match status" value="1"/>
</dbReference>
<evidence type="ECO:0000313" key="3">
    <source>
        <dbReference type="Proteomes" id="UP000291236"/>
    </source>
</evidence>
<keyword evidence="1" id="KW-0472">Membrane</keyword>
<evidence type="ECO:0000313" key="2">
    <source>
        <dbReference type="EMBL" id="BBH52810.1"/>
    </source>
</evidence>
<organism evidence="2 3">
    <name type="scientific">Fluviispira sanaruensis</name>
    <dbReference type="NCBI Taxonomy" id="2493639"/>
    <lineage>
        <taxon>Bacteria</taxon>
        <taxon>Pseudomonadati</taxon>
        <taxon>Bdellovibrionota</taxon>
        <taxon>Oligoflexia</taxon>
        <taxon>Silvanigrellales</taxon>
        <taxon>Silvanigrellaceae</taxon>
        <taxon>Fluviispira</taxon>
    </lineage>
</organism>
<proteinExistence type="predicted"/>
<dbReference type="OrthoDB" id="653763at2"/>
<feature type="transmembrane region" description="Helical" evidence="1">
    <location>
        <begin position="247"/>
        <end position="266"/>
    </location>
</feature>
<feature type="transmembrane region" description="Helical" evidence="1">
    <location>
        <begin position="55"/>
        <end position="73"/>
    </location>
</feature>
<protein>
    <submittedName>
        <fullName evidence="2">DUF819 domain-containing protein</fullName>
    </submittedName>
</protein>
<reference evidence="2 3" key="1">
    <citation type="submission" date="2018-12" db="EMBL/GenBank/DDBJ databases">
        <title>Rubrispira sanarue gen. nov., sp., nov., a member of the order Silvanigrellales, isolated from a brackish lake in Hamamatsu Japan.</title>
        <authorList>
            <person name="Maejima Y."/>
            <person name="Iino T."/>
            <person name="Muraguchi Y."/>
            <person name="Fukuda K."/>
            <person name="Nojiri H."/>
            <person name="Ohkuma M."/>
            <person name="Moriuchi R."/>
            <person name="Dohra H."/>
            <person name="Kimbara K."/>
            <person name="Shintani M."/>
        </authorList>
    </citation>
    <scope>NUCLEOTIDE SEQUENCE [LARGE SCALE GENOMIC DNA]</scope>
    <source>
        <strain evidence="2 3">RF1110005</strain>
    </source>
</reference>
<accession>A0A4P2VLW4</accession>
<feature type="transmembrane region" description="Helical" evidence="1">
    <location>
        <begin position="191"/>
        <end position="212"/>
    </location>
</feature>
<dbReference type="PANTHER" id="PTHR34289">
    <property type="entry name" value="PROTEIN, PUTATIVE (DUF819)-RELATED"/>
    <property type="match status" value="1"/>
</dbReference>
<dbReference type="PANTHER" id="PTHR34289:SF8">
    <property type="entry name" value="DUF819 DOMAIN-CONTAINING PROTEIN"/>
    <property type="match status" value="1"/>
</dbReference>
<keyword evidence="1" id="KW-0812">Transmembrane</keyword>
<feature type="transmembrane region" description="Helical" evidence="1">
    <location>
        <begin position="335"/>
        <end position="360"/>
    </location>
</feature>
<evidence type="ECO:0000256" key="1">
    <source>
        <dbReference type="SAM" id="Phobius"/>
    </source>
</evidence>
<dbReference type="InterPro" id="IPR008537">
    <property type="entry name" value="DUF819"/>
</dbReference>